<evidence type="ECO:0000313" key="2">
    <source>
        <dbReference type="EMBL" id="ADW67277.1"/>
    </source>
</evidence>
<reference evidence="3" key="1">
    <citation type="submission" date="2011-01" db="EMBL/GenBank/DDBJ databases">
        <title>Complete sequence of chromosome of Acidobacterium sp. MP5ACTX9.</title>
        <authorList>
            <consortium name="US DOE Joint Genome Institute"/>
            <person name="Lucas S."/>
            <person name="Copeland A."/>
            <person name="Lapidus A."/>
            <person name="Cheng J.-F."/>
            <person name="Goodwin L."/>
            <person name="Pitluck S."/>
            <person name="Teshima H."/>
            <person name="Detter J.C."/>
            <person name="Han C."/>
            <person name="Tapia R."/>
            <person name="Land M."/>
            <person name="Hauser L."/>
            <person name="Kyrpides N."/>
            <person name="Ivanova N."/>
            <person name="Ovchinnikova G."/>
            <person name="Pagani I."/>
            <person name="Rawat S.R."/>
            <person name="Mannisto M."/>
            <person name="Haggblom M.M."/>
            <person name="Woyke T."/>
        </authorList>
    </citation>
    <scope>NUCLEOTIDE SEQUENCE [LARGE SCALE GENOMIC DNA]</scope>
    <source>
        <strain evidence="3">MP5ACTX9</strain>
    </source>
</reference>
<feature type="chain" id="PRO_5003229943" evidence="1">
    <location>
        <begin position="21"/>
        <end position="254"/>
    </location>
</feature>
<evidence type="ECO:0000313" key="3">
    <source>
        <dbReference type="Proteomes" id="UP000000343"/>
    </source>
</evidence>
<dbReference type="RefSeq" id="WP_013578605.1">
    <property type="nucleotide sequence ID" value="NC_015064.1"/>
</dbReference>
<evidence type="ECO:0000256" key="1">
    <source>
        <dbReference type="SAM" id="SignalP"/>
    </source>
</evidence>
<dbReference type="HOGENOM" id="CLU_1061304_0_0_0"/>
<gene>
    <name evidence="2" type="ordered locus">AciX9_0203</name>
</gene>
<keyword evidence="3" id="KW-1185">Reference proteome</keyword>
<dbReference type="KEGG" id="acm:AciX9_0203"/>
<dbReference type="EMBL" id="CP002480">
    <property type="protein sequence ID" value="ADW67277.1"/>
    <property type="molecule type" value="Genomic_DNA"/>
</dbReference>
<dbReference type="AlphaFoldDB" id="E8WVA2"/>
<feature type="signal peptide" evidence="1">
    <location>
        <begin position="1"/>
        <end position="20"/>
    </location>
</feature>
<dbReference type="OrthoDB" id="9553381at2"/>
<accession>E8WVA2</accession>
<sequence length="254" mass="26708">MRVFAALSGLALLCSTFASAQFQRGFSVDFTDCTEFAGEGPISYAAAAPLVPHGFTIARSATGEANIVVRATNCSKVTVDGALPQPTVLSQIGINIVPPDGTGDINNYTLIYVSNNPLLVTAFIGAGLPAHYDPQLTYEYTAPASGNGNLYVSAGALDLTRYTIYGPETAPPPNSAVPFLANWWYAPGTFFGTAVMRQQTLFPKISFGGSGVTLYTSLNSLLGKLIGGNTFSNYSALALRGVYPAAHMEVTVSR</sequence>
<proteinExistence type="predicted"/>
<dbReference type="eggNOG" id="ENOG50338IB">
    <property type="taxonomic scope" value="Bacteria"/>
</dbReference>
<keyword evidence="1" id="KW-0732">Signal</keyword>
<dbReference type="STRING" id="1198114.AciX9_0203"/>
<protein>
    <submittedName>
        <fullName evidence="2">Putative secreted protein</fullName>
    </submittedName>
</protein>
<dbReference type="PaxDb" id="1198114-AciX9_0203"/>
<name>E8WVA2_GRATM</name>
<dbReference type="Proteomes" id="UP000000343">
    <property type="component" value="Chromosome"/>
</dbReference>
<organism evidence="3">
    <name type="scientific">Granulicella tundricola (strain ATCC BAA-1859 / DSM 23138 / MP5ACTX9)</name>
    <dbReference type="NCBI Taxonomy" id="1198114"/>
    <lineage>
        <taxon>Bacteria</taxon>
        <taxon>Pseudomonadati</taxon>
        <taxon>Acidobacteriota</taxon>
        <taxon>Terriglobia</taxon>
        <taxon>Terriglobales</taxon>
        <taxon>Acidobacteriaceae</taxon>
        <taxon>Granulicella</taxon>
    </lineage>
</organism>